<sequence length="126" mass="13251">MLTTTVFVPACTPAIGSPVFADPVDVKPAAPPARRARHGGFIPARGYWKLAHGHYVWVAGRWQRGVEVRCLVVGSRTARGPSWHRPDSQQVSGKRQPLGASFACGLSGSLCLSGSGMSGTAVARKG</sequence>
<dbReference type="OrthoDB" id="121499at2"/>
<protein>
    <submittedName>
        <fullName evidence="1">Uncharacterized protein</fullName>
    </submittedName>
</protein>
<dbReference type="Pfam" id="PF12779">
    <property type="entry name" value="WXXGXW"/>
    <property type="match status" value="1"/>
</dbReference>
<organism evidence="1 2">
    <name type="scientific">Paraburkholderia dinghuensis</name>
    <dbReference type="NCBI Taxonomy" id="2305225"/>
    <lineage>
        <taxon>Bacteria</taxon>
        <taxon>Pseudomonadati</taxon>
        <taxon>Pseudomonadota</taxon>
        <taxon>Betaproteobacteria</taxon>
        <taxon>Burkholderiales</taxon>
        <taxon>Burkholderiaceae</taxon>
        <taxon>Paraburkholderia</taxon>
    </lineage>
</organism>
<dbReference type="Proteomes" id="UP000272778">
    <property type="component" value="Unassembled WGS sequence"/>
</dbReference>
<comment type="caution">
    <text evidence="1">The sequence shown here is derived from an EMBL/GenBank/DDBJ whole genome shotgun (WGS) entry which is preliminary data.</text>
</comment>
<evidence type="ECO:0000313" key="1">
    <source>
        <dbReference type="EMBL" id="RQH09787.1"/>
    </source>
</evidence>
<proteinExistence type="predicted"/>
<dbReference type="AlphaFoldDB" id="A0A3N6NLC5"/>
<accession>A0A3N6NLC5</accession>
<gene>
    <name evidence="1" type="ORF">D1Y85_01150</name>
</gene>
<dbReference type="EMBL" id="RQIS01000001">
    <property type="protein sequence ID" value="RQH09787.1"/>
    <property type="molecule type" value="Genomic_DNA"/>
</dbReference>
<dbReference type="InterPro" id="IPR024447">
    <property type="entry name" value="YXWGXW_rpt"/>
</dbReference>
<evidence type="ECO:0000313" key="2">
    <source>
        <dbReference type="Proteomes" id="UP000272778"/>
    </source>
</evidence>
<dbReference type="RefSeq" id="WP_124149187.1">
    <property type="nucleotide sequence ID" value="NZ_RQIS01000001.1"/>
</dbReference>
<reference evidence="1 2" key="1">
    <citation type="submission" date="2018-11" db="EMBL/GenBank/DDBJ databases">
        <title>Paraburkholderia sp. DHOA04, isolated from soil.</title>
        <authorList>
            <person name="Gao Z.-H."/>
            <person name="Qiu L.-H."/>
            <person name="Fu J.-C."/>
        </authorList>
    </citation>
    <scope>NUCLEOTIDE SEQUENCE [LARGE SCALE GENOMIC DNA]</scope>
    <source>
        <strain evidence="1 2">DHOA04</strain>
    </source>
</reference>
<name>A0A3N6NLC5_9BURK</name>
<keyword evidence="2" id="KW-1185">Reference proteome</keyword>